<evidence type="ECO:0000256" key="3">
    <source>
        <dbReference type="ARBA" id="ARBA00023163"/>
    </source>
</evidence>
<evidence type="ECO:0000256" key="4">
    <source>
        <dbReference type="ARBA" id="ARBA00023242"/>
    </source>
</evidence>
<feature type="region of interest" description="Disordered" evidence="5">
    <location>
        <begin position="45"/>
        <end position="104"/>
    </location>
</feature>
<comment type="caution">
    <text evidence="6">The sequence shown here is derived from an EMBL/GenBank/DDBJ whole genome shotgun (WGS) entry which is preliminary data.</text>
</comment>
<feature type="compositionally biased region" description="Polar residues" evidence="5">
    <location>
        <begin position="92"/>
        <end position="104"/>
    </location>
</feature>
<keyword evidence="1" id="KW-0805">Transcription regulation</keyword>
<gene>
    <name evidence="6" type="ORF">BDW59DRAFT_166317</name>
</gene>
<evidence type="ECO:0000256" key="1">
    <source>
        <dbReference type="ARBA" id="ARBA00023015"/>
    </source>
</evidence>
<keyword evidence="3" id="KW-0804">Transcription</keyword>
<sequence>MPVQRRLRRSLLECAQCSDGQMECSKARPQCDGCKSQRLSCRYGDQLPLKQPRRQSDSRSRKTISRASKISFTSDSSLYSSPSPPDTHRDASITSPASSLSTEHNFPTVSLVERAKVQPAHDAEPLSSEDQPVVYHWCHSTEDSLTPTKSKDRSWQALIRRESSRYLSLHHSTLALSALQLAFTNEVDSSKRKGHLQVAHQHYTQAVQTFPTIPNTPTPSACNAAFSTASILFMCELASSALAGEDSPFAKRSNHQSPTSPSLHKLLELFNNVRALSSTQDMLDTVEEGELHDLFTRSDPYHQLPSTYTLTILSMRNLNVTTAKKDASHESAVYDDAIAKLDKSLEMLSKGGDPTMIALRWMFRIPSRFLELVQEKQPLALIIFAHYCAVLHHLRDRWWMGDWGARLVKEISLLLGPDRIFSILWAADIVGVQT</sequence>
<dbReference type="SUPFAM" id="SSF57701">
    <property type="entry name" value="Zn2/Cys6 DNA-binding domain"/>
    <property type="match status" value="1"/>
</dbReference>
<dbReference type="InterPro" id="IPR053157">
    <property type="entry name" value="Sterol_Uptake_Regulator"/>
</dbReference>
<evidence type="ECO:0000313" key="7">
    <source>
        <dbReference type="Proteomes" id="UP001610335"/>
    </source>
</evidence>
<evidence type="ECO:0000313" key="6">
    <source>
        <dbReference type="EMBL" id="KAL2816593.1"/>
    </source>
</evidence>
<dbReference type="InterPro" id="IPR036864">
    <property type="entry name" value="Zn2-C6_fun-type_DNA-bd_sf"/>
</dbReference>
<name>A0ABR4HM80_9EURO</name>
<evidence type="ECO:0000256" key="2">
    <source>
        <dbReference type="ARBA" id="ARBA00023125"/>
    </source>
</evidence>
<feature type="compositionally biased region" description="Low complexity" evidence="5">
    <location>
        <begin position="71"/>
        <end position="81"/>
    </location>
</feature>
<organism evidence="6 7">
    <name type="scientific">Aspergillus cavernicola</name>
    <dbReference type="NCBI Taxonomy" id="176166"/>
    <lineage>
        <taxon>Eukaryota</taxon>
        <taxon>Fungi</taxon>
        <taxon>Dikarya</taxon>
        <taxon>Ascomycota</taxon>
        <taxon>Pezizomycotina</taxon>
        <taxon>Eurotiomycetes</taxon>
        <taxon>Eurotiomycetidae</taxon>
        <taxon>Eurotiales</taxon>
        <taxon>Aspergillaceae</taxon>
        <taxon>Aspergillus</taxon>
        <taxon>Aspergillus subgen. Nidulantes</taxon>
    </lineage>
</organism>
<evidence type="ECO:0000256" key="5">
    <source>
        <dbReference type="SAM" id="MobiDB-lite"/>
    </source>
</evidence>
<keyword evidence="4" id="KW-0539">Nucleus</keyword>
<dbReference type="PANTHER" id="PTHR47784">
    <property type="entry name" value="STEROL UPTAKE CONTROL PROTEIN 2"/>
    <property type="match status" value="1"/>
</dbReference>
<dbReference type="EMBL" id="JBFXLS010000100">
    <property type="protein sequence ID" value="KAL2816593.1"/>
    <property type="molecule type" value="Genomic_DNA"/>
</dbReference>
<keyword evidence="7" id="KW-1185">Reference proteome</keyword>
<proteinExistence type="predicted"/>
<keyword evidence="2" id="KW-0238">DNA-binding</keyword>
<accession>A0ABR4HM80</accession>
<dbReference type="Proteomes" id="UP001610335">
    <property type="component" value="Unassembled WGS sequence"/>
</dbReference>
<reference evidence="6 7" key="1">
    <citation type="submission" date="2024-07" db="EMBL/GenBank/DDBJ databases">
        <title>Section-level genome sequencing and comparative genomics of Aspergillus sections Usti and Cavernicolus.</title>
        <authorList>
            <consortium name="Lawrence Berkeley National Laboratory"/>
            <person name="Nybo J.L."/>
            <person name="Vesth T.C."/>
            <person name="Theobald S."/>
            <person name="Frisvad J.C."/>
            <person name="Larsen T.O."/>
            <person name="Kjaerboelling I."/>
            <person name="Rothschild-Mancinelli K."/>
            <person name="Lyhne E.K."/>
            <person name="Kogle M.E."/>
            <person name="Barry K."/>
            <person name="Clum A."/>
            <person name="Na H."/>
            <person name="Ledsgaard L."/>
            <person name="Lin J."/>
            <person name="Lipzen A."/>
            <person name="Kuo A."/>
            <person name="Riley R."/>
            <person name="Mondo S."/>
            <person name="LaButti K."/>
            <person name="Haridas S."/>
            <person name="Pangalinan J."/>
            <person name="Salamov A.A."/>
            <person name="Simmons B.A."/>
            <person name="Magnuson J.K."/>
            <person name="Chen J."/>
            <person name="Drula E."/>
            <person name="Henrissat B."/>
            <person name="Wiebenga A."/>
            <person name="Lubbers R.J."/>
            <person name="Gomes A.C."/>
            <person name="Makela M.R."/>
            <person name="Stajich J."/>
            <person name="Grigoriev I.V."/>
            <person name="Mortensen U.H."/>
            <person name="De vries R.P."/>
            <person name="Baker S.E."/>
            <person name="Andersen M.R."/>
        </authorList>
    </citation>
    <scope>NUCLEOTIDE SEQUENCE [LARGE SCALE GENOMIC DNA]</scope>
    <source>
        <strain evidence="6 7">CBS 600.67</strain>
    </source>
</reference>
<protein>
    <submittedName>
        <fullName evidence="6">C6 zinc finger domain protein</fullName>
    </submittedName>
</protein>
<dbReference type="PANTHER" id="PTHR47784:SF8">
    <property type="entry name" value="ZN(II)2CYS6 TRANSCRIPTION FACTOR (EUROFUNG)"/>
    <property type="match status" value="1"/>
</dbReference>